<evidence type="ECO:0000313" key="2">
    <source>
        <dbReference type="EMBL" id="RKP10682.1"/>
    </source>
</evidence>
<proteinExistence type="predicted"/>
<dbReference type="OrthoDB" id="10560233at2759"/>
<name>A0A4P9XXC9_9FUNG</name>
<keyword evidence="3" id="KW-1185">Reference proteome</keyword>
<sequence>MDLGRLLNPQALAEPAASKVHSRHFERTAHATQYVRRLRARLGLASYRVAVCKKEGAMAALTRALQLELADRTRHPVSIIGTGRMPGRRTATDDHSRQACRVSTDRPHAALPTASATTTIAASPPSPVVHPSITVAHDCTAPAVPLAPSLPCSASNSSSATVTTPVTITGACATPPPSLLLTPSTTPSDVSTTLVPPTTSVGSTATSQSTRRGPLDTEAGAALLLFVKYAASPQTTAVEQRRTARSISPVSMPAVVVPLSPLTSTRPLARRTPVKRLAGARSYRPIAPLPHAQTAAATNTAAAAAANGRTVLLGSPTVTPLHYLQQPPSQQPLSHHAYAHASGDAAALRSPWPTPASSPEFSAVSCAEPTVLMRGTALTPSPTAAMGVNALPSLAYPLPGRTVAPCLSHTPGNANSTNVAVA</sequence>
<evidence type="ECO:0000313" key="3">
    <source>
        <dbReference type="Proteomes" id="UP000271241"/>
    </source>
</evidence>
<protein>
    <submittedName>
        <fullName evidence="2">Uncharacterized protein</fullName>
    </submittedName>
</protein>
<organism evidence="2 3">
    <name type="scientific">Thamnocephalis sphaerospora</name>
    <dbReference type="NCBI Taxonomy" id="78915"/>
    <lineage>
        <taxon>Eukaryota</taxon>
        <taxon>Fungi</taxon>
        <taxon>Fungi incertae sedis</taxon>
        <taxon>Zoopagomycota</taxon>
        <taxon>Zoopagomycotina</taxon>
        <taxon>Zoopagomycetes</taxon>
        <taxon>Zoopagales</taxon>
        <taxon>Sigmoideomycetaceae</taxon>
        <taxon>Thamnocephalis</taxon>
    </lineage>
</organism>
<gene>
    <name evidence="2" type="ORF">THASP1DRAFT_27521</name>
</gene>
<feature type="region of interest" description="Disordered" evidence="1">
    <location>
        <begin position="184"/>
        <end position="214"/>
    </location>
</feature>
<dbReference type="STRING" id="78915.A0A4P9XXC9"/>
<dbReference type="EMBL" id="KZ992441">
    <property type="protein sequence ID" value="RKP10682.1"/>
    <property type="molecule type" value="Genomic_DNA"/>
</dbReference>
<reference evidence="3" key="1">
    <citation type="journal article" date="2018" name="Nat. Microbiol.">
        <title>Leveraging single-cell genomics to expand the fungal tree of life.</title>
        <authorList>
            <person name="Ahrendt S.R."/>
            <person name="Quandt C.A."/>
            <person name="Ciobanu D."/>
            <person name="Clum A."/>
            <person name="Salamov A."/>
            <person name="Andreopoulos B."/>
            <person name="Cheng J.F."/>
            <person name="Woyke T."/>
            <person name="Pelin A."/>
            <person name="Henrissat B."/>
            <person name="Reynolds N.K."/>
            <person name="Benny G.L."/>
            <person name="Smith M.E."/>
            <person name="James T.Y."/>
            <person name="Grigoriev I.V."/>
        </authorList>
    </citation>
    <scope>NUCLEOTIDE SEQUENCE [LARGE SCALE GENOMIC DNA]</scope>
    <source>
        <strain evidence="3">RSA 1356</strain>
    </source>
</reference>
<accession>A0A4P9XXC9</accession>
<dbReference type="Proteomes" id="UP000271241">
    <property type="component" value="Unassembled WGS sequence"/>
</dbReference>
<dbReference type="AlphaFoldDB" id="A0A4P9XXC9"/>
<feature type="compositionally biased region" description="Low complexity" evidence="1">
    <location>
        <begin position="184"/>
        <end position="204"/>
    </location>
</feature>
<evidence type="ECO:0000256" key="1">
    <source>
        <dbReference type="SAM" id="MobiDB-lite"/>
    </source>
</evidence>